<dbReference type="SUPFAM" id="SSF50729">
    <property type="entry name" value="PH domain-like"/>
    <property type="match status" value="1"/>
</dbReference>
<dbReference type="Gene3D" id="2.30.29.30">
    <property type="entry name" value="Pleckstrin-homology domain (PH domain)/Phosphotyrosine-binding domain (PTB)"/>
    <property type="match status" value="1"/>
</dbReference>
<sequence length="88" mass="9972">MEAFAHEEWAKIPQECCQKLVSGYASCLQYFVLDPEVGQLQYYLNELSKSQRPPRGSLPLLGAMVVSSNDFPYMFTVQSTTGVSYKLR</sequence>
<reference evidence="1" key="1">
    <citation type="submission" date="2022-08" db="EMBL/GenBank/DDBJ databases">
        <title>Genome sequencing of akame (Lates japonicus).</title>
        <authorList>
            <person name="Hashiguchi Y."/>
            <person name="Takahashi H."/>
        </authorList>
    </citation>
    <scope>NUCLEOTIDE SEQUENCE</scope>
    <source>
        <strain evidence="1">Kochi</strain>
    </source>
</reference>
<protein>
    <submittedName>
        <fullName evidence="1">Oxysterol-binding protein-related protein 10-like protein</fullName>
    </submittedName>
</protein>
<proteinExistence type="predicted"/>
<dbReference type="InterPro" id="IPR011993">
    <property type="entry name" value="PH-like_dom_sf"/>
</dbReference>
<evidence type="ECO:0000313" key="2">
    <source>
        <dbReference type="Proteomes" id="UP001279410"/>
    </source>
</evidence>
<dbReference type="EMBL" id="BRZM01000006">
    <property type="protein sequence ID" value="GLD48580.1"/>
    <property type="molecule type" value="Genomic_DNA"/>
</dbReference>
<accession>A0AAD3M6W0</accession>
<organism evidence="1 2">
    <name type="scientific">Lates japonicus</name>
    <name type="common">Japanese lates</name>
    <dbReference type="NCBI Taxonomy" id="270547"/>
    <lineage>
        <taxon>Eukaryota</taxon>
        <taxon>Metazoa</taxon>
        <taxon>Chordata</taxon>
        <taxon>Craniata</taxon>
        <taxon>Vertebrata</taxon>
        <taxon>Euteleostomi</taxon>
        <taxon>Actinopterygii</taxon>
        <taxon>Neopterygii</taxon>
        <taxon>Teleostei</taxon>
        <taxon>Neoteleostei</taxon>
        <taxon>Acanthomorphata</taxon>
        <taxon>Carangaria</taxon>
        <taxon>Carangaria incertae sedis</taxon>
        <taxon>Centropomidae</taxon>
        <taxon>Lates</taxon>
    </lineage>
</organism>
<gene>
    <name evidence="1" type="ORF">AKAME5_000253600</name>
</gene>
<dbReference type="AlphaFoldDB" id="A0AAD3M6W0"/>
<comment type="caution">
    <text evidence="1">The sequence shown here is derived from an EMBL/GenBank/DDBJ whole genome shotgun (WGS) entry which is preliminary data.</text>
</comment>
<feature type="non-terminal residue" evidence="1">
    <location>
        <position position="1"/>
    </location>
</feature>
<name>A0AAD3M6W0_LATJO</name>
<evidence type="ECO:0000313" key="1">
    <source>
        <dbReference type="EMBL" id="GLD48580.1"/>
    </source>
</evidence>
<dbReference type="Proteomes" id="UP001279410">
    <property type="component" value="Unassembled WGS sequence"/>
</dbReference>
<keyword evidence="2" id="KW-1185">Reference proteome</keyword>